<evidence type="ECO:0000256" key="1">
    <source>
        <dbReference type="SAM" id="MobiDB-lite"/>
    </source>
</evidence>
<evidence type="ECO:0000313" key="6">
    <source>
        <dbReference type="RefSeq" id="XP_015603896.1"/>
    </source>
</evidence>
<dbReference type="PANTHER" id="PTHR15131:SF3">
    <property type="entry name" value="SNRNA-ACTIVATING PROTEIN COMPLEX SUBUNIT 1"/>
    <property type="match status" value="1"/>
</dbReference>
<feature type="region of interest" description="Disordered" evidence="1">
    <location>
        <begin position="280"/>
        <end position="300"/>
    </location>
</feature>
<dbReference type="GO" id="GO:0042795">
    <property type="term" value="P:snRNA transcription by RNA polymerase II"/>
    <property type="evidence" value="ECO:0007669"/>
    <property type="project" value="TreeGrafter"/>
</dbReference>
<dbReference type="AlphaFoldDB" id="A0AAJ7C7P9"/>
<dbReference type="RefSeq" id="XP_015603896.1">
    <property type="nucleotide sequence ID" value="XM_015748410.2"/>
</dbReference>
<evidence type="ECO:0000313" key="8">
    <source>
        <dbReference type="RefSeq" id="XP_024945054.1"/>
    </source>
</evidence>
<dbReference type="GO" id="GO:0019185">
    <property type="term" value="C:snRNA-activating protein complex"/>
    <property type="evidence" value="ECO:0007669"/>
    <property type="project" value="TreeGrafter"/>
</dbReference>
<dbReference type="GO" id="GO:0042796">
    <property type="term" value="P:snRNA transcription by RNA polymerase III"/>
    <property type="evidence" value="ECO:0007669"/>
    <property type="project" value="TreeGrafter"/>
</dbReference>
<dbReference type="RefSeq" id="XP_015603862.1">
    <property type="nucleotide sequence ID" value="XM_015748376.2"/>
</dbReference>
<dbReference type="Proteomes" id="UP000694920">
    <property type="component" value="Unplaced"/>
</dbReference>
<organism evidence="2 5">
    <name type="scientific">Cephus cinctus</name>
    <name type="common">Wheat stem sawfly</name>
    <dbReference type="NCBI Taxonomy" id="211228"/>
    <lineage>
        <taxon>Eukaryota</taxon>
        <taxon>Metazoa</taxon>
        <taxon>Ecdysozoa</taxon>
        <taxon>Arthropoda</taxon>
        <taxon>Hexapoda</taxon>
        <taxon>Insecta</taxon>
        <taxon>Pterygota</taxon>
        <taxon>Neoptera</taxon>
        <taxon>Endopterygota</taxon>
        <taxon>Hymenoptera</taxon>
        <taxon>Cephoidea</taxon>
        <taxon>Cephidae</taxon>
        <taxon>Cephus</taxon>
    </lineage>
</organism>
<evidence type="ECO:0000313" key="2">
    <source>
        <dbReference type="Proteomes" id="UP000694920"/>
    </source>
</evidence>
<dbReference type="RefSeq" id="XP_015603880.1">
    <property type="nucleotide sequence ID" value="XM_015748394.2"/>
</dbReference>
<dbReference type="InterPro" id="IPR019188">
    <property type="entry name" value="SNAPC1"/>
</dbReference>
<protein>
    <submittedName>
        <fullName evidence="3 4">snRNA-activating protein complex subunit 1 isoform X1</fullName>
    </submittedName>
</protein>
<evidence type="ECO:0000313" key="7">
    <source>
        <dbReference type="RefSeq" id="XP_015603905.1"/>
    </source>
</evidence>
<gene>
    <name evidence="3 4 5 6 7 8" type="primary">LOC107271864</name>
</gene>
<sequence>MGTNAPFVASGFKEDCIKLIQRFEQFDNVRFQDFSQIWKEMQFSLIFTCFIFFSRCRPSSTELAEFCEEAMHIAKLFLLPPYKFKERVAGLYLVYALYYKIPIDNVKVRVKQEDWIHIVEFQSIIEEAEHQDANFILSKLIIENAFVHCVFDHEYGLEKYLRTKKLKKVKRYSVLPMVEDLLESGCLLTNVSNFSKLYHEKKCGISKSKKPERGLELYDIDYVHTLFKEIHELTDHTENSSMESSNLLDEDIGDEDSKEETSKLFSMRCGLNKVRPKVGHGFDTDTSDDDDSLTLSPLEDYDSNLSEDLKRTYYLSD</sequence>
<dbReference type="RefSeq" id="XP_015603885.1">
    <property type="nucleotide sequence ID" value="XM_015748399.2"/>
</dbReference>
<name>A0AAJ7C7P9_CEPCN</name>
<evidence type="ECO:0000313" key="4">
    <source>
        <dbReference type="RefSeq" id="XP_015603880.1"/>
    </source>
</evidence>
<keyword evidence="2" id="KW-1185">Reference proteome</keyword>
<accession>A0AAJ7C7P9</accession>
<dbReference type="RefSeq" id="XP_024945054.1">
    <property type="nucleotide sequence ID" value="XM_025089286.1"/>
</dbReference>
<dbReference type="CTD" id="41920"/>
<dbReference type="GeneID" id="107271864"/>
<dbReference type="RefSeq" id="XP_015603905.1">
    <property type="nucleotide sequence ID" value="XM_015748419.2"/>
</dbReference>
<dbReference type="GO" id="GO:0043565">
    <property type="term" value="F:sequence-specific DNA binding"/>
    <property type="evidence" value="ECO:0007669"/>
    <property type="project" value="TreeGrafter"/>
</dbReference>
<reference evidence="3 4" key="1">
    <citation type="submission" date="2025-04" db="UniProtKB">
        <authorList>
            <consortium name="RefSeq"/>
        </authorList>
    </citation>
    <scope>IDENTIFICATION</scope>
</reference>
<dbReference type="PANTHER" id="PTHR15131">
    <property type="entry name" value="SMALL NUCLEAR RNA ACTIVATING COMPLEX, POLYPEPTIDE 1"/>
    <property type="match status" value="1"/>
</dbReference>
<dbReference type="KEGG" id="ccin:107271864"/>
<dbReference type="Pfam" id="PF09808">
    <property type="entry name" value="SNAPC1"/>
    <property type="match status" value="1"/>
</dbReference>
<proteinExistence type="predicted"/>
<evidence type="ECO:0000313" key="3">
    <source>
        <dbReference type="RefSeq" id="XP_015603862.1"/>
    </source>
</evidence>
<evidence type="ECO:0000313" key="5">
    <source>
        <dbReference type="RefSeq" id="XP_015603885.1"/>
    </source>
</evidence>